<dbReference type="Pfam" id="PF01261">
    <property type="entry name" value="AP_endonuc_2"/>
    <property type="match status" value="1"/>
</dbReference>
<keyword evidence="4" id="KW-1185">Reference proteome</keyword>
<dbReference type="SUPFAM" id="SSF51658">
    <property type="entry name" value="Xylose isomerase-like"/>
    <property type="match status" value="1"/>
</dbReference>
<dbReference type="AlphaFoldDB" id="A0A494TCV9"/>
<dbReference type="GO" id="GO:0016853">
    <property type="term" value="F:isomerase activity"/>
    <property type="evidence" value="ECO:0007669"/>
    <property type="project" value="UniProtKB-KW"/>
</dbReference>
<dbReference type="Gene3D" id="3.20.20.150">
    <property type="entry name" value="Divalent-metal-dependent TIM barrel enzymes"/>
    <property type="match status" value="1"/>
</dbReference>
<reference evidence="3 4" key="1">
    <citation type="submission" date="2018-09" db="EMBL/GenBank/DDBJ databases">
        <title>Sphingomonas peninsula sp. nov., isolated from fildes peninsula, Antarctic soil.</title>
        <authorList>
            <person name="Yingchao G."/>
        </authorList>
    </citation>
    <scope>NUCLEOTIDE SEQUENCE [LARGE SCALE GENOMIC DNA]</scope>
    <source>
        <strain evidence="3 4">YZ-8</strain>
        <plasmid evidence="3 4">unnamed1</plasmid>
    </source>
</reference>
<dbReference type="InterPro" id="IPR050417">
    <property type="entry name" value="Sugar_Epim/Isomerase"/>
</dbReference>
<dbReference type="KEGG" id="spha:D3Y57_03680"/>
<accession>A0A494TCV9</accession>
<geneLocation type="plasmid" evidence="3">
    <name>unnamed1</name>
</geneLocation>
<dbReference type="InterPro" id="IPR036237">
    <property type="entry name" value="Xyl_isomerase-like_sf"/>
</dbReference>
<sequence>MNRAAAIDGQERVVMKSGRAMRYAPNIGLNSLDTPLFLESVGSIDPIEQIAFIDDHGFAGIEDNFLKLRAPADQARIGAELARRGLEMGCFVNNVESWNLGRWSSRDPDEQTALQGELELSIETAKRANAKLMTTLIGRNDRESPAFQQAALIDNLKRVAPLAERAGVIICLEAVNARDYPMLLLSDVADAYAVALAVGSPAVRILLDIFHVQARGGDVIDTLTRCWDMVAAVQVADNPGRAEMGSGELNWVNVLRHIRSLGYTGLIELEHEVAMPGIAGEHLMLERLEAIDRAI</sequence>
<dbReference type="OrthoDB" id="9786584at2"/>
<organism evidence="3 4">
    <name type="scientific">Sphingomonas paeninsulae</name>
    <dbReference type="NCBI Taxonomy" id="2319844"/>
    <lineage>
        <taxon>Bacteria</taxon>
        <taxon>Pseudomonadati</taxon>
        <taxon>Pseudomonadota</taxon>
        <taxon>Alphaproteobacteria</taxon>
        <taxon>Sphingomonadales</taxon>
        <taxon>Sphingomonadaceae</taxon>
        <taxon>Sphingomonas</taxon>
    </lineage>
</organism>
<dbReference type="PANTHER" id="PTHR43489">
    <property type="entry name" value="ISOMERASE"/>
    <property type="match status" value="1"/>
</dbReference>
<evidence type="ECO:0000259" key="2">
    <source>
        <dbReference type="Pfam" id="PF01261"/>
    </source>
</evidence>
<evidence type="ECO:0000313" key="4">
    <source>
        <dbReference type="Proteomes" id="UP000276254"/>
    </source>
</evidence>
<gene>
    <name evidence="3" type="ORF">D3Y57_03680</name>
</gene>
<evidence type="ECO:0000256" key="1">
    <source>
        <dbReference type="ARBA" id="ARBA00023235"/>
    </source>
</evidence>
<keyword evidence="3" id="KW-0614">Plasmid</keyword>
<name>A0A494TCV9_SPHPE</name>
<dbReference type="InterPro" id="IPR013022">
    <property type="entry name" value="Xyl_isomerase-like_TIM-brl"/>
</dbReference>
<dbReference type="EMBL" id="CP032828">
    <property type="protein sequence ID" value="AYJ85142.1"/>
    <property type="molecule type" value="Genomic_DNA"/>
</dbReference>
<keyword evidence="1 3" id="KW-0413">Isomerase</keyword>
<feature type="domain" description="Xylose isomerase-like TIM barrel" evidence="2">
    <location>
        <begin position="51"/>
        <end position="273"/>
    </location>
</feature>
<proteinExistence type="predicted"/>
<dbReference type="Proteomes" id="UP000276254">
    <property type="component" value="Plasmid unnamed1"/>
</dbReference>
<evidence type="ECO:0000313" key="3">
    <source>
        <dbReference type="EMBL" id="AYJ85142.1"/>
    </source>
</evidence>
<protein>
    <submittedName>
        <fullName evidence="3">Sugar phosphate isomerase/epimerase</fullName>
    </submittedName>
</protein>